<feature type="domain" description="Glutamate synthase alpha subunit C-terminal" evidence="1">
    <location>
        <begin position="72"/>
        <end position="208"/>
    </location>
</feature>
<dbReference type="RefSeq" id="WP_045751005.1">
    <property type="nucleotide sequence ID" value="NZ_LN794158.1"/>
</dbReference>
<accession>A0A0B7IXF1</accession>
<dbReference type="GO" id="GO:0046914">
    <property type="term" value="F:transition metal ion binding"/>
    <property type="evidence" value="ECO:0007669"/>
    <property type="project" value="InterPro"/>
</dbReference>
<sequence>MSALTFTLKKDLAQKLDVSRLTPDLLADKSLHDIAATLLWYGKQQIPASEAFTITGSDTNNIVFDECTAKIDYIGSGLKSGTIKINGDAGAFLAFQMRKGNITLNGNAADFAACGMAGGLVQINGNVGNYLGAALVGDRKGMQGGIVIVKGNAGERTGDQMRRGMILIEGNVGQYCASRMLAGTIGVLGDVGEYVAYGMRRGTLLLTKTPKLHATIQDCGTHTLPFLSLMLKSLSDLPSKFAEIKQNRVQRFAGDIGNDGKGEILVLK</sequence>
<name>A0A0B7IXF1_9PROT</name>
<evidence type="ECO:0000313" key="2">
    <source>
        <dbReference type="EMBL" id="CEN55783.1"/>
    </source>
</evidence>
<dbReference type="Pfam" id="PF01493">
    <property type="entry name" value="GXGXG"/>
    <property type="match status" value="1"/>
</dbReference>
<dbReference type="GO" id="GO:0018493">
    <property type="term" value="F:formylmethanofuran dehydrogenase activity"/>
    <property type="evidence" value="ECO:0007669"/>
    <property type="project" value="InterPro"/>
</dbReference>
<dbReference type="InterPro" id="IPR002489">
    <property type="entry name" value="Glu_synth_asu_C"/>
</dbReference>
<dbReference type="KEGG" id="mbac:BN1209_0740"/>
<dbReference type="NCBIfam" id="TIGR03122">
    <property type="entry name" value="one_C_dehyd_C"/>
    <property type="match status" value="1"/>
</dbReference>
<organism evidence="2 3">
    <name type="scientific">Candidatus Methylopumilus turicensis</name>
    <dbReference type="NCBI Taxonomy" id="1581680"/>
    <lineage>
        <taxon>Bacteria</taxon>
        <taxon>Pseudomonadati</taxon>
        <taxon>Pseudomonadota</taxon>
        <taxon>Betaproteobacteria</taxon>
        <taxon>Nitrosomonadales</taxon>
        <taxon>Methylophilaceae</taxon>
        <taxon>Candidatus Methylopumilus</taxon>
    </lineage>
</organism>
<gene>
    <name evidence="2" type="ORF">BN1209_0740</name>
</gene>
<dbReference type="InterPro" id="IPR036485">
    <property type="entry name" value="Glu_synth_asu_C_sf"/>
</dbReference>
<dbReference type="PANTHER" id="PTHR39673">
    <property type="entry name" value="TUNGSTEN FORMYLMETHANOFURAN DEHYDROGENASE, SUBUNIT C (FWDC)"/>
    <property type="match status" value="1"/>
</dbReference>
<dbReference type="InterPro" id="IPR017550">
    <property type="entry name" value="Formylmethanofuran_DH_suC"/>
</dbReference>
<dbReference type="Gene3D" id="2.160.20.60">
    <property type="entry name" value="Glutamate synthase, alpha subunit, C-terminal domain"/>
    <property type="match status" value="1"/>
</dbReference>
<reference evidence="3" key="1">
    <citation type="submission" date="2014-12" db="EMBL/GenBank/DDBJ databases">
        <authorList>
            <person name="Salcher M.M."/>
        </authorList>
    </citation>
    <scope>NUCLEOTIDE SEQUENCE [LARGE SCALE GENOMIC DNA]</scope>
    <source>
        <strain evidence="3">MMS-10A-171</strain>
    </source>
</reference>
<evidence type="ECO:0000259" key="1">
    <source>
        <dbReference type="Pfam" id="PF01493"/>
    </source>
</evidence>
<dbReference type="EC" id="1.2.99.5" evidence="2"/>
<dbReference type="SUPFAM" id="SSF69336">
    <property type="entry name" value="Alpha subunit of glutamate synthase, C-terminal domain"/>
    <property type="match status" value="1"/>
</dbReference>
<dbReference type="GO" id="GO:0015948">
    <property type="term" value="P:methanogenesis"/>
    <property type="evidence" value="ECO:0007669"/>
    <property type="project" value="InterPro"/>
</dbReference>
<proteinExistence type="predicted"/>
<dbReference type="EMBL" id="LN794158">
    <property type="protein sequence ID" value="CEN55783.1"/>
    <property type="molecule type" value="Genomic_DNA"/>
</dbReference>
<keyword evidence="3" id="KW-1185">Reference proteome</keyword>
<evidence type="ECO:0000313" key="3">
    <source>
        <dbReference type="Proteomes" id="UP000056322"/>
    </source>
</evidence>
<dbReference type="Proteomes" id="UP000056322">
    <property type="component" value="Chromosome 1"/>
</dbReference>
<dbReference type="AlphaFoldDB" id="A0A0B7IXF1"/>
<dbReference type="OrthoDB" id="8562860at2"/>
<keyword evidence="2" id="KW-0560">Oxidoreductase</keyword>
<dbReference type="PANTHER" id="PTHR39673:SF5">
    <property type="entry name" value="TUNGSTEN-CONTAINING FORMYLMETHANOFURAN DEHYDROGENASE 2 SUBUNIT C"/>
    <property type="match status" value="1"/>
</dbReference>
<protein>
    <submittedName>
        <fullName evidence="2">Formylmethanofuran dehydrogenase subunit C</fullName>
        <ecNumber evidence="2">1.2.99.5</ecNumber>
    </submittedName>
</protein>
<dbReference type="HOGENOM" id="CLU_072248_1_0_4"/>
<dbReference type="STRING" id="1581680.BN1209_0740"/>